<dbReference type="PIRSF" id="PIRSF016302">
    <property type="entry name" value="Man_a_manosd"/>
    <property type="match status" value="1"/>
</dbReference>
<dbReference type="EC" id="3.2.1.101" evidence="3 8"/>
<evidence type="ECO:0000256" key="2">
    <source>
        <dbReference type="ARBA" id="ARBA00009699"/>
    </source>
</evidence>
<dbReference type="Pfam" id="PF03663">
    <property type="entry name" value="Glyco_hydro_76"/>
    <property type="match status" value="1"/>
</dbReference>
<dbReference type="Gene3D" id="1.50.10.20">
    <property type="match status" value="2"/>
</dbReference>
<comment type="catalytic activity">
    <reaction evidence="1 8">
        <text>Random hydrolysis of (1-&gt;6)-alpha-D-mannosidic linkages in unbranched (1-&gt;6)-mannans.</text>
        <dbReference type="EC" id="3.2.1.101"/>
    </reaction>
</comment>
<evidence type="ECO:0000256" key="4">
    <source>
        <dbReference type="ARBA" id="ARBA00022729"/>
    </source>
</evidence>
<dbReference type="InterPro" id="IPR053169">
    <property type="entry name" value="MUG_Protein"/>
</dbReference>
<dbReference type="PANTHER" id="PTHR47791:SF2">
    <property type="entry name" value="ENDO MANNANASE, GH76 FAMILY (EUROFUNG)"/>
    <property type="match status" value="1"/>
</dbReference>
<keyword evidence="5 8" id="KW-0378">Hydrolase</keyword>
<evidence type="ECO:0000313" key="10">
    <source>
        <dbReference type="EMBL" id="KAJ7780087.1"/>
    </source>
</evidence>
<dbReference type="InterPro" id="IPR008928">
    <property type="entry name" value="6-hairpin_glycosidase_sf"/>
</dbReference>
<comment type="caution">
    <text evidence="10">The sequence shown here is derived from an EMBL/GenBank/DDBJ whole genome shotgun (WGS) entry which is preliminary data.</text>
</comment>
<evidence type="ECO:0000256" key="5">
    <source>
        <dbReference type="ARBA" id="ARBA00022801"/>
    </source>
</evidence>
<feature type="chain" id="PRO_5042128245" description="Mannan endo-1,6-alpha-mannosidase" evidence="9">
    <location>
        <begin position="17"/>
        <end position="419"/>
    </location>
</feature>
<keyword evidence="4 9" id="KW-0732">Signal</keyword>
<evidence type="ECO:0000313" key="11">
    <source>
        <dbReference type="Proteomes" id="UP001215280"/>
    </source>
</evidence>
<organism evidence="10 11">
    <name type="scientific">Mycena maculata</name>
    <dbReference type="NCBI Taxonomy" id="230809"/>
    <lineage>
        <taxon>Eukaryota</taxon>
        <taxon>Fungi</taxon>
        <taxon>Dikarya</taxon>
        <taxon>Basidiomycota</taxon>
        <taxon>Agaricomycotina</taxon>
        <taxon>Agaricomycetes</taxon>
        <taxon>Agaricomycetidae</taxon>
        <taxon>Agaricales</taxon>
        <taxon>Marasmiineae</taxon>
        <taxon>Mycenaceae</taxon>
        <taxon>Mycena</taxon>
    </lineage>
</organism>
<comment type="similarity">
    <text evidence="2 8">Belongs to the glycosyl hydrolase 76 family.</text>
</comment>
<evidence type="ECO:0000256" key="6">
    <source>
        <dbReference type="ARBA" id="ARBA00023180"/>
    </source>
</evidence>
<gene>
    <name evidence="10" type="ORF">DFH07DRAFT_936046</name>
</gene>
<dbReference type="Proteomes" id="UP001215280">
    <property type="component" value="Unassembled WGS sequence"/>
</dbReference>
<feature type="signal peptide" evidence="9">
    <location>
        <begin position="1"/>
        <end position="16"/>
    </location>
</feature>
<accession>A0AAD7K808</accession>
<evidence type="ECO:0000256" key="8">
    <source>
        <dbReference type="PIRNR" id="PIRNR016302"/>
    </source>
</evidence>
<sequence length="419" mass="45157">MFFTFALISLVSSAVAQDLGVPLSWRELNNSRPLAERITIAQGAINEMTAQLDASTGEFNGLGYWQSGNVFSVLANQDHLAGTTTNQALVQNNLKLVFGLWPHYDQFGVSHYLRCVRYNDDAMWWAQAALYGYRAHGDAQLLANALDVWTHVTGYVITPADAAAGNQPNKDFAIESTCNGTRRQLPSLGRAPDRGLNPVATMAGGVFWRPTTDDTSVNSITTGLYITLSAFLAEYTGNATYTNAAILSANWIKSHNINADDLVLDTVDAADCTTSPATWLFTYNTGKYIEGLSVLAAVTGDSQWSTLMINILNAGVKTTVWQGTNGVITEGASPTSDNDGVGFKAVFIRGLHEAFTRSPNNSALQILIHSYGDVQYNALLELAANGSTYSSSWLGPPQAFTSWGQLAALDVLTSNIDTN</sequence>
<dbReference type="GO" id="GO:0016052">
    <property type="term" value="P:carbohydrate catabolic process"/>
    <property type="evidence" value="ECO:0007669"/>
    <property type="project" value="InterPro"/>
</dbReference>
<dbReference type="SUPFAM" id="SSF48208">
    <property type="entry name" value="Six-hairpin glycosidases"/>
    <property type="match status" value="1"/>
</dbReference>
<dbReference type="AlphaFoldDB" id="A0AAD7K808"/>
<evidence type="ECO:0000256" key="3">
    <source>
        <dbReference type="ARBA" id="ARBA00012350"/>
    </source>
</evidence>
<dbReference type="PANTHER" id="PTHR47791">
    <property type="entry name" value="MEIOTICALLY UP-REGULATED GENE 191 PROTEIN"/>
    <property type="match status" value="1"/>
</dbReference>
<dbReference type="GO" id="GO:0008496">
    <property type="term" value="F:mannan endo-1,6-alpha-mannosidase activity"/>
    <property type="evidence" value="ECO:0007669"/>
    <property type="project" value="UniProtKB-UniRule"/>
</dbReference>
<evidence type="ECO:0000256" key="1">
    <source>
        <dbReference type="ARBA" id="ARBA00001452"/>
    </source>
</evidence>
<evidence type="ECO:0000256" key="9">
    <source>
        <dbReference type="SAM" id="SignalP"/>
    </source>
</evidence>
<dbReference type="InterPro" id="IPR005198">
    <property type="entry name" value="Glyco_hydro_76"/>
</dbReference>
<evidence type="ECO:0000256" key="7">
    <source>
        <dbReference type="ARBA" id="ARBA00023295"/>
    </source>
</evidence>
<keyword evidence="11" id="KW-1185">Reference proteome</keyword>
<dbReference type="EMBL" id="JARJLG010000006">
    <property type="protein sequence ID" value="KAJ7780087.1"/>
    <property type="molecule type" value="Genomic_DNA"/>
</dbReference>
<proteinExistence type="inferred from homology"/>
<name>A0AAD7K808_9AGAR</name>
<keyword evidence="6" id="KW-0325">Glycoprotein</keyword>
<dbReference type="InterPro" id="IPR014480">
    <property type="entry name" value="Mannan-1_6-alpha_mannosidase"/>
</dbReference>
<protein>
    <recommendedName>
        <fullName evidence="3 8">Mannan endo-1,6-alpha-mannosidase</fullName>
        <ecNumber evidence="3 8">3.2.1.101</ecNumber>
    </recommendedName>
</protein>
<keyword evidence="7 8" id="KW-0326">Glycosidase</keyword>
<reference evidence="10" key="1">
    <citation type="submission" date="2023-03" db="EMBL/GenBank/DDBJ databases">
        <title>Massive genome expansion in bonnet fungi (Mycena s.s.) driven by repeated elements and novel gene families across ecological guilds.</title>
        <authorList>
            <consortium name="Lawrence Berkeley National Laboratory"/>
            <person name="Harder C.B."/>
            <person name="Miyauchi S."/>
            <person name="Viragh M."/>
            <person name="Kuo A."/>
            <person name="Thoen E."/>
            <person name="Andreopoulos B."/>
            <person name="Lu D."/>
            <person name="Skrede I."/>
            <person name="Drula E."/>
            <person name="Henrissat B."/>
            <person name="Morin E."/>
            <person name="Kohler A."/>
            <person name="Barry K."/>
            <person name="LaButti K."/>
            <person name="Morin E."/>
            <person name="Salamov A."/>
            <person name="Lipzen A."/>
            <person name="Mereny Z."/>
            <person name="Hegedus B."/>
            <person name="Baldrian P."/>
            <person name="Stursova M."/>
            <person name="Weitz H."/>
            <person name="Taylor A."/>
            <person name="Grigoriev I.V."/>
            <person name="Nagy L.G."/>
            <person name="Martin F."/>
            <person name="Kauserud H."/>
        </authorList>
    </citation>
    <scope>NUCLEOTIDE SEQUENCE</scope>
    <source>
        <strain evidence="10">CBHHK188m</strain>
    </source>
</reference>